<dbReference type="AlphaFoldDB" id="A0AAJ0CJQ9"/>
<feature type="region of interest" description="Disordered" evidence="1">
    <location>
        <begin position="20"/>
        <end position="72"/>
    </location>
</feature>
<dbReference type="SUPFAM" id="SSF53098">
    <property type="entry name" value="Ribonuclease H-like"/>
    <property type="match status" value="1"/>
</dbReference>
<dbReference type="InterPro" id="IPR048519">
    <property type="entry name" value="Gfd2/YDR514C-like_C"/>
</dbReference>
<comment type="caution">
    <text evidence="3">The sequence shown here is derived from an EMBL/GenBank/DDBJ whole genome shotgun (WGS) entry which is preliminary data.</text>
</comment>
<dbReference type="InterPro" id="IPR036397">
    <property type="entry name" value="RNaseH_sf"/>
</dbReference>
<dbReference type="GO" id="GO:0003676">
    <property type="term" value="F:nucleic acid binding"/>
    <property type="evidence" value="ECO:0007669"/>
    <property type="project" value="InterPro"/>
</dbReference>
<evidence type="ECO:0000256" key="1">
    <source>
        <dbReference type="SAM" id="MobiDB-lite"/>
    </source>
</evidence>
<dbReference type="PANTHER" id="PTHR28083:SF1">
    <property type="entry name" value="GOOD FOR FULL DBP5 ACTIVITY PROTEIN 2"/>
    <property type="match status" value="1"/>
</dbReference>
<evidence type="ECO:0000313" key="3">
    <source>
        <dbReference type="EMBL" id="KAK2592909.1"/>
    </source>
</evidence>
<proteinExistence type="predicted"/>
<gene>
    <name evidence="3" type="ORF">QQS21_009404</name>
</gene>
<reference evidence="3" key="1">
    <citation type="submission" date="2023-06" db="EMBL/GenBank/DDBJ databases">
        <title>Conoideocrella luteorostrata (Hypocreales: Clavicipitaceae), a potential biocontrol fungus for elongate hemlock scale in United States Christmas tree production areas.</title>
        <authorList>
            <person name="Barrett H."/>
            <person name="Lovett B."/>
            <person name="Macias A.M."/>
            <person name="Stajich J.E."/>
            <person name="Kasson M.T."/>
        </authorList>
    </citation>
    <scope>NUCLEOTIDE SEQUENCE</scope>
    <source>
        <strain evidence="3">ARSEF 14590</strain>
    </source>
</reference>
<dbReference type="InterPro" id="IPR040151">
    <property type="entry name" value="Gfd2/YDR514C-like"/>
</dbReference>
<dbReference type="Gene3D" id="3.30.420.10">
    <property type="entry name" value="Ribonuclease H-like superfamily/Ribonuclease H"/>
    <property type="match status" value="1"/>
</dbReference>
<sequence length="499" mass="56497">MADSNLKDRLEKLQNMLNKRITLSSLQKPPELSMPDEPPMDWQEQHLDAEKDTTGGQKRPLEDDECSDATLSATSSSGYRSICDDELFIGQPVHRDVKFCSFKQIQQYPEQFIGRENRPRVKPYFARIFEDRVWHFFSLHWPGERGTPRLLVPTTEFLEYLDSINQALGTKLQLPSGPSYDLFNVTFGLGSTPRPRYVGTSECDLADAAREDDIAAFKSAGPYYKCLWEAAWQKTDPPMLPFNLGKAASTAARKQQRIQLRKDMLSKVRKYLNLESEPHQVPVVFISIDIENLEDQPHPVTEIGIAALNTTNTKKVVGGLGGAHWWTKIVSHHLIVRQYAMHVNRKYVQGCPDMFQFGQTEVVDDWHLLGKLRDTIAMHATGERDVVLVGHGIQSDIAHLSKLGFNPSSIPRLIGTVDTQSLHQVWKRGEQPRRLDAVLSDLCIRHSYLHNAGNDATYTLRALVTMAVEGPMPEGETWRIPQLFSLDDVAGLSRGDQIW</sequence>
<dbReference type="Proteomes" id="UP001251528">
    <property type="component" value="Unassembled WGS sequence"/>
</dbReference>
<feature type="domain" description="Gfd2/YDR514C-like C-terminal" evidence="2">
    <location>
        <begin position="284"/>
        <end position="466"/>
    </location>
</feature>
<evidence type="ECO:0000313" key="4">
    <source>
        <dbReference type="Proteomes" id="UP001251528"/>
    </source>
</evidence>
<organism evidence="3 4">
    <name type="scientific">Conoideocrella luteorostrata</name>
    <dbReference type="NCBI Taxonomy" id="1105319"/>
    <lineage>
        <taxon>Eukaryota</taxon>
        <taxon>Fungi</taxon>
        <taxon>Dikarya</taxon>
        <taxon>Ascomycota</taxon>
        <taxon>Pezizomycotina</taxon>
        <taxon>Sordariomycetes</taxon>
        <taxon>Hypocreomycetidae</taxon>
        <taxon>Hypocreales</taxon>
        <taxon>Clavicipitaceae</taxon>
        <taxon>Conoideocrella</taxon>
    </lineage>
</organism>
<accession>A0AAJ0CJQ9</accession>
<evidence type="ECO:0000259" key="2">
    <source>
        <dbReference type="Pfam" id="PF21762"/>
    </source>
</evidence>
<protein>
    <recommendedName>
        <fullName evidence="2">Gfd2/YDR514C-like C-terminal domain-containing protein</fullName>
    </recommendedName>
</protein>
<keyword evidence="4" id="KW-1185">Reference proteome</keyword>
<dbReference type="InterPro" id="IPR012337">
    <property type="entry name" value="RNaseH-like_sf"/>
</dbReference>
<name>A0AAJ0CJQ9_9HYPO</name>
<dbReference type="EMBL" id="JASWJB010000239">
    <property type="protein sequence ID" value="KAK2592909.1"/>
    <property type="molecule type" value="Genomic_DNA"/>
</dbReference>
<dbReference type="Pfam" id="PF21762">
    <property type="entry name" value="DEDDh_C"/>
    <property type="match status" value="1"/>
</dbReference>
<feature type="compositionally biased region" description="Basic and acidic residues" evidence="1">
    <location>
        <begin position="43"/>
        <end position="53"/>
    </location>
</feature>
<dbReference type="PANTHER" id="PTHR28083">
    <property type="entry name" value="GOOD FOR FULL DBP5 ACTIVITY PROTEIN 2"/>
    <property type="match status" value="1"/>
</dbReference>
<dbReference type="GO" id="GO:0005634">
    <property type="term" value="C:nucleus"/>
    <property type="evidence" value="ECO:0007669"/>
    <property type="project" value="TreeGrafter"/>
</dbReference>